<sequence length="286" mass="33158">MSSLKPGVVAELTADQEMPYGFFLTDGENRVLLHHSEMTEELQEGDTVTVFLYHDKEVRLAATMRIPKIQVGYYGWAEVVDKHEDLGVFVNIGLPKDILVSGDDLPKFFSLWPEPGDQLFMTLNRDKQDRLYGRLATENIIEQVARRASSEMNRASIQGRVYRLLRVGTFFLSEQGYRCFVHENERREEPRLGQMVEGRVIDVKEDGSLNVSFLPLKQDKMSDDAEIIFEYLLERNGSMPYWDKSLPEEIKDRFNMSKASFKRALGMMMKEGKIYQEDGWTYLKKD</sequence>
<evidence type="ECO:0000313" key="7">
    <source>
        <dbReference type="Proteomes" id="UP000076510"/>
    </source>
</evidence>
<dbReference type="InterPro" id="IPR012340">
    <property type="entry name" value="NA-bd_OB-fold"/>
</dbReference>
<evidence type="ECO:0000313" key="6">
    <source>
        <dbReference type="EMBL" id="KZE45407.1"/>
    </source>
</evidence>
<dbReference type="PANTHER" id="PTHR37296">
    <property type="entry name" value="CONSERVED VIRULENCE FACTOR B"/>
    <property type="match status" value="1"/>
</dbReference>
<dbReference type="PANTHER" id="PTHR37296:SF1">
    <property type="entry name" value="CONSERVED VIRULENCE FACTOR B"/>
    <property type="match status" value="1"/>
</dbReference>
<reference evidence="7" key="1">
    <citation type="submission" date="2016-01" db="EMBL/GenBank/DDBJ databases">
        <title>Whole genome sequencing of Bhargavaea cecembensis T14.</title>
        <authorList>
            <person name="Hong K.W."/>
        </authorList>
    </citation>
    <scope>NUCLEOTIDE SEQUENCE [LARGE SCALE GENOMIC DNA]</scope>
    <source>
        <strain evidence="7">M19</strain>
    </source>
</reference>
<name>A0A0J5TIL3_9BACI</name>
<feature type="domain" description="Conserved virulence factor B first S1" evidence="2">
    <location>
        <begin position="7"/>
        <end position="64"/>
    </location>
</feature>
<dbReference type="PATRIC" id="fig|189381.10.peg.3716"/>
<dbReference type="InterPro" id="IPR048587">
    <property type="entry name" value="CvfB_S1_3rd"/>
</dbReference>
<dbReference type="AlphaFoldDB" id="A0A0J5TIL3"/>
<dbReference type="PIRSF" id="PIRSF012524">
    <property type="entry name" value="YitL_S1"/>
    <property type="match status" value="1"/>
</dbReference>
<dbReference type="Gene3D" id="2.40.50.140">
    <property type="entry name" value="Nucleic acid-binding proteins"/>
    <property type="match status" value="2"/>
</dbReference>
<evidence type="ECO:0000259" key="3">
    <source>
        <dbReference type="Pfam" id="PF17783"/>
    </source>
</evidence>
<organism evidence="6 7">
    <name type="scientific">Rossellomorea marisflavi</name>
    <dbReference type="NCBI Taxonomy" id="189381"/>
    <lineage>
        <taxon>Bacteria</taxon>
        <taxon>Bacillati</taxon>
        <taxon>Bacillota</taxon>
        <taxon>Bacilli</taxon>
        <taxon>Bacillales</taxon>
        <taxon>Bacillaceae</taxon>
        <taxon>Rossellomorea</taxon>
    </lineage>
</organism>
<accession>A0A0J5TIL3</accession>
<evidence type="ECO:0000259" key="2">
    <source>
        <dbReference type="Pfam" id="PF13509"/>
    </source>
</evidence>
<dbReference type="Pfam" id="PF21543">
    <property type="entry name" value="CvfB_2nd"/>
    <property type="match status" value="1"/>
</dbReference>
<dbReference type="Pfam" id="PF21191">
    <property type="entry name" value="CvfB_1st"/>
    <property type="match status" value="1"/>
</dbReference>
<evidence type="ECO:0000259" key="4">
    <source>
        <dbReference type="Pfam" id="PF21191"/>
    </source>
</evidence>
<protein>
    <submittedName>
        <fullName evidence="6">Uncharacterized protein</fullName>
    </submittedName>
</protein>
<gene>
    <name evidence="6" type="ORF">AV649_04230</name>
</gene>
<dbReference type="InterPro" id="IPR039566">
    <property type="entry name" value="CvfB_S1_st"/>
</dbReference>
<dbReference type="Pfam" id="PF13509">
    <property type="entry name" value="S1_2"/>
    <property type="match status" value="1"/>
</dbReference>
<dbReference type="Pfam" id="PF17783">
    <property type="entry name" value="WHD_CvfB"/>
    <property type="match status" value="1"/>
</dbReference>
<feature type="domain" description="Conserved virulence factor B second S1" evidence="4">
    <location>
        <begin position="74"/>
        <end position="133"/>
    </location>
</feature>
<comment type="caution">
    <text evidence="6">The sequence shown here is derived from an EMBL/GenBank/DDBJ whole genome shotgun (WGS) entry which is preliminary data.</text>
</comment>
<evidence type="ECO:0000259" key="5">
    <source>
        <dbReference type="Pfam" id="PF21543"/>
    </source>
</evidence>
<dbReference type="OrthoDB" id="9801597at2"/>
<dbReference type="RefSeq" id="WP_048003770.1">
    <property type="nucleotide sequence ID" value="NZ_CAXQIX010000066.1"/>
</dbReference>
<proteinExistence type="inferred from homology"/>
<feature type="domain" description="Conserved virulence factor B-like winged helix" evidence="3">
    <location>
        <begin position="227"/>
        <end position="283"/>
    </location>
</feature>
<dbReference type="InterPro" id="IPR048588">
    <property type="entry name" value="CvfB_S1_2nd"/>
</dbReference>
<comment type="similarity">
    <text evidence="1">Belongs to the CvfB family.</text>
</comment>
<dbReference type="InterPro" id="IPR014464">
    <property type="entry name" value="CvfB_fam"/>
</dbReference>
<dbReference type="Gene3D" id="1.10.10.10">
    <property type="entry name" value="Winged helix-like DNA-binding domain superfamily/Winged helix DNA-binding domain"/>
    <property type="match status" value="1"/>
</dbReference>
<dbReference type="EMBL" id="LQQY01000034">
    <property type="protein sequence ID" value="KZE45407.1"/>
    <property type="molecule type" value="Genomic_DNA"/>
</dbReference>
<dbReference type="InterPro" id="IPR036388">
    <property type="entry name" value="WH-like_DNA-bd_sf"/>
</dbReference>
<feature type="domain" description="Conserved virulence factor B third S1" evidence="5">
    <location>
        <begin position="142"/>
        <end position="215"/>
    </location>
</feature>
<dbReference type="Proteomes" id="UP000076510">
    <property type="component" value="Unassembled WGS sequence"/>
</dbReference>
<dbReference type="InterPro" id="IPR040764">
    <property type="entry name" value="CvfB_WH"/>
</dbReference>
<evidence type="ECO:0000256" key="1">
    <source>
        <dbReference type="PIRNR" id="PIRNR012524"/>
    </source>
</evidence>